<feature type="transmembrane region" description="Helical" evidence="1">
    <location>
        <begin position="16"/>
        <end position="34"/>
    </location>
</feature>
<evidence type="ECO:0000313" key="2">
    <source>
        <dbReference type="EMBL" id="CDZ78258.1"/>
    </source>
</evidence>
<dbReference type="RefSeq" id="WP_141650475.1">
    <property type="nucleotide sequence ID" value="NZ_CCVW01000003.1"/>
</dbReference>
<dbReference type="STRING" id="1034943.BN59_02568"/>
<dbReference type="AlphaFoldDB" id="A0A078L2L6"/>
<protein>
    <recommendedName>
        <fullName evidence="4">Toxin CptA</fullName>
    </recommendedName>
</protein>
<evidence type="ECO:0000256" key="1">
    <source>
        <dbReference type="SAM" id="Phobius"/>
    </source>
</evidence>
<organism evidence="2 3">
    <name type="scientific">Legionella massiliensis</name>
    <dbReference type="NCBI Taxonomy" id="1034943"/>
    <lineage>
        <taxon>Bacteria</taxon>
        <taxon>Pseudomonadati</taxon>
        <taxon>Pseudomonadota</taxon>
        <taxon>Gammaproteobacteria</taxon>
        <taxon>Legionellales</taxon>
        <taxon>Legionellaceae</taxon>
        <taxon>Legionella</taxon>
    </lineage>
</organism>
<dbReference type="Pfam" id="PF07254">
    <property type="entry name" value="Cpta_toxin"/>
    <property type="match status" value="1"/>
</dbReference>
<dbReference type="EMBL" id="CCSB01000003">
    <property type="protein sequence ID" value="CDZ78258.1"/>
    <property type="molecule type" value="Genomic_DNA"/>
</dbReference>
<keyword evidence="1" id="KW-0812">Transmembrane</keyword>
<gene>
    <name evidence="2" type="ORF">BN59_02568</name>
</gene>
<dbReference type="Proteomes" id="UP000044071">
    <property type="component" value="Unassembled WGS sequence"/>
</dbReference>
<dbReference type="InterPro" id="IPR009883">
    <property type="entry name" value="YgfX"/>
</dbReference>
<reference evidence="2 3" key="1">
    <citation type="submission" date="2014-06" db="EMBL/GenBank/DDBJ databases">
        <authorList>
            <person name="Urmite Genomes Urmite Genomes"/>
        </authorList>
    </citation>
    <scope>NUCLEOTIDE SEQUENCE [LARGE SCALE GENOMIC DNA]</scope>
</reference>
<name>A0A078L2L6_9GAMM</name>
<evidence type="ECO:0008006" key="4">
    <source>
        <dbReference type="Google" id="ProtNLM"/>
    </source>
</evidence>
<evidence type="ECO:0000313" key="3">
    <source>
        <dbReference type="Proteomes" id="UP000044071"/>
    </source>
</evidence>
<keyword evidence="1" id="KW-1133">Transmembrane helix</keyword>
<accession>A0A078L2L6</accession>
<keyword evidence="3" id="KW-1185">Reference proteome</keyword>
<keyword evidence="1" id="KW-0472">Membrane</keyword>
<sequence length="136" mass="15980">MLNLLQQRIVLGKSRFYMKLSLLISASALILLYYSSCWLPLKILLGFILVFQLIRIYKNPIPYPEYSGISYGADGWTIHTQNEQELFYERGRVIIDTGLFILLELSLGQKRKRIVLFLDQISNDFYRSLKIKEKIQ</sequence>
<proteinExistence type="predicted"/>